<dbReference type="PANTHER" id="PTHR34580:SF1">
    <property type="entry name" value="PROTEIN PAFC"/>
    <property type="match status" value="1"/>
</dbReference>
<feature type="domain" description="WCX" evidence="2">
    <location>
        <begin position="265"/>
        <end position="323"/>
    </location>
</feature>
<organism evidence="3 4">
    <name type="scientific">Cupriavidus respiraculi</name>
    <dbReference type="NCBI Taxonomy" id="195930"/>
    <lineage>
        <taxon>Bacteria</taxon>
        <taxon>Pseudomonadati</taxon>
        <taxon>Pseudomonadota</taxon>
        <taxon>Betaproteobacteria</taxon>
        <taxon>Burkholderiales</taxon>
        <taxon>Burkholderiaceae</taxon>
        <taxon>Cupriavidus</taxon>
    </lineage>
</organism>
<gene>
    <name evidence="3" type="ORF">LMG21510_04974</name>
</gene>
<dbReference type="InterPro" id="IPR026881">
    <property type="entry name" value="WYL_dom"/>
</dbReference>
<dbReference type="PROSITE" id="PS52050">
    <property type="entry name" value="WYL"/>
    <property type="match status" value="1"/>
</dbReference>
<evidence type="ECO:0000313" key="4">
    <source>
        <dbReference type="Proteomes" id="UP000721236"/>
    </source>
</evidence>
<dbReference type="EMBL" id="CAJZAH010000010">
    <property type="protein sequence ID" value="CAG9183902.1"/>
    <property type="molecule type" value="Genomic_DNA"/>
</dbReference>
<evidence type="ECO:0000259" key="1">
    <source>
        <dbReference type="Pfam" id="PF13280"/>
    </source>
</evidence>
<proteinExistence type="predicted"/>
<sequence length="347" mass="38843">MQTAPERWWPSTDLKNIIWGRSPALPDRKVRRILEGLEEGAWIAREGNGPATRWKLLKRAPSREMKRPSADLALALLKLRQLAGSHLPQRLGEYEQFFASAAQALGESAADSRLVSAKAWIGKTVRLDGGYPLIPPAIDPETFHGLLGALYRDETLSIRYRKADQSDGGGKVYEVLPYALVEKGPFWYLVVRNRRSSGRQGDPFLMRCDRILEARNIGYVLERDPDFDLDGFVQNEKVLEWFPDTPQAVVLRVWESNNIPSQFRVVRIAEDQATEECEGGFVIRATVAPSVALRNLLLQHAPFVEVLSPASLRTEVAQMLEAAIRRYGKPGEGAGSTARRDQATASR</sequence>
<dbReference type="RefSeq" id="WP_224044532.1">
    <property type="nucleotide sequence ID" value="NZ_CAJZAH010000010.1"/>
</dbReference>
<protein>
    <recommendedName>
        <fullName evidence="5">WYL domain-containing protein</fullName>
    </recommendedName>
</protein>
<dbReference type="PANTHER" id="PTHR34580">
    <property type="match status" value="1"/>
</dbReference>
<name>A0ABM8XU62_9BURK</name>
<dbReference type="Pfam" id="PF25583">
    <property type="entry name" value="WCX"/>
    <property type="match status" value="1"/>
</dbReference>
<accession>A0ABM8XU62</accession>
<dbReference type="InterPro" id="IPR057727">
    <property type="entry name" value="WCX_dom"/>
</dbReference>
<dbReference type="Pfam" id="PF13280">
    <property type="entry name" value="WYL"/>
    <property type="match status" value="1"/>
</dbReference>
<dbReference type="Proteomes" id="UP000721236">
    <property type="component" value="Unassembled WGS sequence"/>
</dbReference>
<evidence type="ECO:0008006" key="5">
    <source>
        <dbReference type="Google" id="ProtNLM"/>
    </source>
</evidence>
<evidence type="ECO:0000313" key="3">
    <source>
        <dbReference type="EMBL" id="CAG9183902.1"/>
    </source>
</evidence>
<reference evidence="3 4" key="1">
    <citation type="submission" date="2021-08" db="EMBL/GenBank/DDBJ databases">
        <authorList>
            <person name="Peeters C."/>
        </authorList>
    </citation>
    <scope>NUCLEOTIDE SEQUENCE [LARGE SCALE GENOMIC DNA]</scope>
    <source>
        <strain evidence="3 4">LMG 21510</strain>
    </source>
</reference>
<comment type="caution">
    <text evidence="3">The sequence shown here is derived from an EMBL/GenBank/DDBJ whole genome shotgun (WGS) entry which is preliminary data.</text>
</comment>
<evidence type="ECO:0000259" key="2">
    <source>
        <dbReference type="Pfam" id="PF25583"/>
    </source>
</evidence>
<feature type="domain" description="WYL" evidence="1">
    <location>
        <begin position="142"/>
        <end position="215"/>
    </location>
</feature>
<keyword evidence="4" id="KW-1185">Reference proteome</keyword>
<dbReference type="InterPro" id="IPR051534">
    <property type="entry name" value="CBASS_pafABC_assoc_protein"/>
</dbReference>